<keyword evidence="2" id="KW-1185">Reference proteome</keyword>
<dbReference type="EMBL" id="AZIM01003128">
    <property type="protein sequence ID" value="ETE62657.1"/>
    <property type="molecule type" value="Genomic_DNA"/>
</dbReference>
<dbReference type="AlphaFoldDB" id="V8NMA1"/>
<proteinExistence type="predicted"/>
<reference evidence="1 2" key="1">
    <citation type="journal article" date="2013" name="Proc. Natl. Acad. Sci. U.S.A.">
        <title>The king cobra genome reveals dynamic gene evolution and adaptation in the snake venom system.</title>
        <authorList>
            <person name="Vonk F.J."/>
            <person name="Casewell N.R."/>
            <person name="Henkel C.V."/>
            <person name="Heimberg A.M."/>
            <person name="Jansen H.J."/>
            <person name="McCleary R.J."/>
            <person name="Kerkkamp H.M."/>
            <person name="Vos R.A."/>
            <person name="Guerreiro I."/>
            <person name="Calvete J.J."/>
            <person name="Wuster W."/>
            <person name="Woods A.E."/>
            <person name="Logan J.M."/>
            <person name="Harrison R.A."/>
            <person name="Castoe T.A."/>
            <person name="de Koning A.P."/>
            <person name="Pollock D.D."/>
            <person name="Yandell M."/>
            <person name="Calderon D."/>
            <person name="Renjifo C."/>
            <person name="Currier R.B."/>
            <person name="Salgado D."/>
            <person name="Pla D."/>
            <person name="Sanz L."/>
            <person name="Hyder A.S."/>
            <person name="Ribeiro J.M."/>
            <person name="Arntzen J.W."/>
            <person name="van den Thillart G.E."/>
            <person name="Boetzer M."/>
            <person name="Pirovano W."/>
            <person name="Dirks R.P."/>
            <person name="Spaink H.P."/>
            <person name="Duboule D."/>
            <person name="McGlinn E."/>
            <person name="Kini R.M."/>
            <person name="Richardson M.K."/>
        </authorList>
    </citation>
    <scope>NUCLEOTIDE SEQUENCE</scope>
    <source>
        <tissue evidence="1">Blood</tissue>
    </source>
</reference>
<feature type="non-terminal residue" evidence="1">
    <location>
        <position position="1"/>
    </location>
</feature>
<name>V8NMA1_OPHHA</name>
<organism evidence="1 2">
    <name type="scientific">Ophiophagus hannah</name>
    <name type="common">King cobra</name>
    <name type="synonym">Naja hannah</name>
    <dbReference type="NCBI Taxonomy" id="8665"/>
    <lineage>
        <taxon>Eukaryota</taxon>
        <taxon>Metazoa</taxon>
        <taxon>Chordata</taxon>
        <taxon>Craniata</taxon>
        <taxon>Vertebrata</taxon>
        <taxon>Euteleostomi</taxon>
        <taxon>Lepidosauria</taxon>
        <taxon>Squamata</taxon>
        <taxon>Bifurcata</taxon>
        <taxon>Unidentata</taxon>
        <taxon>Episquamata</taxon>
        <taxon>Toxicofera</taxon>
        <taxon>Serpentes</taxon>
        <taxon>Colubroidea</taxon>
        <taxon>Elapidae</taxon>
        <taxon>Elapinae</taxon>
        <taxon>Ophiophagus</taxon>
    </lineage>
</organism>
<sequence>MPQLLFPPGNRKKEFFPAAWISLVCFRRENGKMLVLENCGSTVGGNMPSPSAIFANQVGRDPVGHLVPCPSFTISDKWPKRLEHDGSTHNF</sequence>
<evidence type="ECO:0000313" key="1">
    <source>
        <dbReference type="EMBL" id="ETE62657.1"/>
    </source>
</evidence>
<dbReference type="Proteomes" id="UP000018936">
    <property type="component" value="Unassembled WGS sequence"/>
</dbReference>
<gene>
    <name evidence="1" type="ORF">L345_11587</name>
</gene>
<comment type="caution">
    <text evidence="1">The sequence shown here is derived from an EMBL/GenBank/DDBJ whole genome shotgun (WGS) entry which is preliminary data.</text>
</comment>
<accession>V8NMA1</accession>
<evidence type="ECO:0000313" key="2">
    <source>
        <dbReference type="Proteomes" id="UP000018936"/>
    </source>
</evidence>
<protein>
    <submittedName>
        <fullName evidence="1">Uncharacterized protein</fullName>
    </submittedName>
</protein>